<evidence type="ECO:0000256" key="8">
    <source>
        <dbReference type="ARBA" id="ARBA00023172"/>
    </source>
</evidence>
<dbReference type="InterPro" id="IPR010998">
    <property type="entry name" value="Integrase_recombinase_N"/>
</dbReference>
<comment type="subcellular location">
    <subcellularLocation>
        <location evidence="1 10">Cytoplasm</location>
    </subcellularLocation>
</comment>
<dbReference type="GO" id="GO:0006313">
    <property type="term" value="P:DNA transposition"/>
    <property type="evidence" value="ECO:0007669"/>
    <property type="project" value="UniProtKB-UniRule"/>
</dbReference>
<name>A0A381J7E2_9CLOT</name>
<evidence type="ECO:0000256" key="3">
    <source>
        <dbReference type="ARBA" id="ARBA00022490"/>
    </source>
</evidence>
<keyword evidence="4 10" id="KW-0132">Cell division</keyword>
<dbReference type="PROSITE" id="PS51898">
    <property type="entry name" value="TYR_RECOMBINASE"/>
    <property type="match status" value="1"/>
</dbReference>
<keyword evidence="5 10" id="KW-0159">Chromosome partition</keyword>
<dbReference type="AlphaFoldDB" id="A0A381J7E2"/>
<keyword evidence="9 10" id="KW-0131">Cell cycle</keyword>
<accession>A0A381J7E2</accession>
<evidence type="ECO:0000256" key="2">
    <source>
        <dbReference type="ARBA" id="ARBA00010450"/>
    </source>
</evidence>
<dbReference type="InterPro" id="IPR002104">
    <property type="entry name" value="Integrase_catalytic"/>
</dbReference>
<keyword evidence="6 10" id="KW-0229">DNA integration</keyword>
<feature type="active site" description="O-(3'-phospho-DNA)-tyrosine intermediate" evidence="10">
    <location>
        <position position="272"/>
    </location>
</feature>
<comment type="similarity">
    <text evidence="2">Belongs to the 'phage' integrase family. XerD subfamily.</text>
</comment>
<dbReference type="SUPFAM" id="SSF56349">
    <property type="entry name" value="DNA breaking-rejoining enzymes"/>
    <property type="match status" value="1"/>
</dbReference>
<dbReference type="Pfam" id="PF02899">
    <property type="entry name" value="Phage_int_SAM_1"/>
    <property type="match status" value="1"/>
</dbReference>
<comment type="subunit">
    <text evidence="10">Forms a cyclic heterotetrameric complex composed of two molecules of XerC and two molecules of XerD.</text>
</comment>
<dbReference type="PANTHER" id="PTHR30349:SF81">
    <property type="entry name" value="TYROSINE RECOMBINASE XERC"/>
    <property type="match status" value="1"/>
</dbReference>
<keyword evidence="7 10" id="KW-0238">DNA-binding</keyword>
<dbReference type="GO" id="GO:0009037">
    <property type="term" value="F:tyrosine-based site-specific recombinase activity"/>
    <property type="evidence" value="ECO:0007669"/>
    <property type="project" value="UniProtKB-UniRule"/>
</dbReference>
<comment type="caution">
    <text evidence="10">Lacks conserved residue(s) required for the propagation of feature annotation.</text>
</comment>
<gene>
    <name evidence="13" type="primary">xerD</name>
    <name evidence="10" type="synonym">xerC</name>
    <name evidence="13" type="ORF">NCTC9836_01497</name>
</gene>
<reference evidence="13 14" key="1">
    <citation type="submission" date="2018-06" db="EMBL/GenBank/DDBJ databases">
        <authorList>
            <consortium name="Pathogen Informatics"/>
            <person name="Doyle S."/>
        </authorList>
    </citation>
    <scope>NUCLEOTIDE SEQUENCE [LARGE SCALE GENOMIC DNA]</scope>
    <source>
        <strain evidence="13 14">NCTC9836</strain>
    </source>
</reference>
<dbReference type="CDD" id="cd00798">
    <property type="entry name" value="INT_XerDC_C"/>
    <property type="match status" value="1"/>
</dbReference>
<evidence type="ECO:0000259" key="11">
    <source>
        <dbReference type="PROSITE" id="PS51898"/>
    </source>
</evidence>
<dbReference type="PANTHER" id="PTHR30349">
    <property type="entry name" value="PHAGE INTEGRASE-RELATED"/>
    <property type="match status" value="1"/>
</dbReference>
<dbReference type="NCBIfam" id="NF001399">
    <property type="entry name" value="PRK00283.1"/>
    <property type="match status" value="1"/>
</dbReference>
<sequence length="292" mass="34254">MYEYMEKYIRFIKSKSLSKNTIEAYSNDLEKFFSFLNDREEQFNEVDEILIMSYVQQLIKEGIANSSINRNLVTLRNFYKFLLQKHLIIESPMINYELPKIKRDLPEILTIEEIDVLLNLPDIGTYKGVRDRAMLELMYATGIKVTELLNLRIFDVNLNMEYMVCKGSKEKERIIPLGSVAIRYVREYLDLRKTISNSESLLLFLNSRGNKMSRQGFWKIVKSYAKEAGIDKDINLYTFRHSFAVHLLQNGADIKSVQELLGHVDISTTEIYYSITKKNKLIEVYKKSHPRA</sequence>
<comment type="function">
    <text evidence="10">Site-specific tyrosine recombinase, which acts by catalyzing the cutting and rejoining of the recombining DNA molecules. The XerC-XerD complex is essential to convert dimers of the bacterial chromosome into monomers to permit their segregation at cell division. It also contributes to the segregational stability of plasmids.</text>
</comment>
<evidence type="ECO:0000313" key="14">
    <source>
        <dbReference type="Proteomes" id="UP000254664"/>
    </source>
</evidence>
<dbReference type="RefSeq" id="WP_115641152.1">
    <property type="nucleotide sequence ID" value="NZ_UFWZ01000001.1"/>
</dbReference>
<evidence type="ECO:0000313" key="13">
    <source>
        <dbReference type="EMBL" id="SUY47170.1"/>
    </source>
</evidence>
<feature type="active site" evidence="10">
    <location>
        <position position="240"/>
    </location>
</feature>
<protein>
    <recommendedName>
        <fullName evidence="10">Tyrosine recombinase XerC</fullName>
    </recommendedName>
</protein>
<dbReference type="OrthoDB" id="9801717at2"/>
<feature type="domain" description="Core-binding (CB)" evidence="12">
    <location>
        <begin position="1"/>
        <end position="83"/>
    </location>
</feature>
<dbReference type="InterPro" id="IPR013762">
    <property type="entry name" value="Integrase-like_cat_sf"/>
</dbReference>
<dbReference type="GO" id="GO:0007059">
    <property type="term" value="P:chromosome segregation"/>
    <property type="evidence" value="ECO:0007669"/>
    <property type="project" value="UniProtKB-UniRule"/>
</dbReference>
<evidence type="ECO:0000256" key="1">
    <source>
        <dbReference type="ARBA" id="ARBA00004496"/>
    </source>
</evidence>
<dbReference type="InterPro" id="IPR023009">
    <property type="entry name" value="Tyrosine_recombinase_XerC/XerD"/>
</dbReference>
<dbReference type="Proteomes" id="UP000254664">
    <property type="component" value="Unassembled WGS sequence"/>
</dbReference>
<evidence type="ECO:0000256" key="10">
    <source>
        <dbReference type="HAMAP-Rule" id="MF_01808"/>
    </source>
</evidence>
<evidence type="ECO:0000256" key="7">
    <source>
        <dbReference type="ARBA" id="ARBA00023125"/>
    </source>
</evidence>
<dbReference type="InterPro" id="IPR044068">
    <property type="entry name" value="CB"/>
</dbReference>
<dbReference type="PROSITE" id="PS51900">
    <property type="entry name" value="CB"/>
    <property type="match status" value="1"/>
</dbReference>
<proteinExistence type="inferred from homology"/>
<dbReference type="Pfam" id="PF00589">
    <property type="entry name" value="Phage_integrase"/>
    <property type="match status" value="1"/>
</dbReference>
<keyword evidence="3 10" id="KW-0963">Cytoplasm</keyword>
<feature type="domain" description="Tyr recombinase" evidence="11">
    <location>
        <begin position="104"/>
        <end position="286"/>
    </location>
</feature>
<dbReference type="Gene3D" id="1.10.150.130">
    <property type="match status" value="1"/>
</dbReference>
<dbReference type="InterPro" id="IPR050090">
    <property type="entry name" value="Tyrosine_recombinase_XerCD"/>
</dbReference>
<dbReference type="NCBIfam" id="TIGR02225">
    <property type="entry name" value="recomb_XerD"/>
    <property type="match status" value="1"/>
</dbReference>
<evidence type="ECO:0000256" key="5">
    <source>
        <dbReference type="ARBA" id="ARBA00022829"/>
    </source>
</evidence>
<dbReference type="Gene3D" id="1.10.443.10">
    <property type="entry name" value="Intergrase catalytic core"/>
    <property type="match status" value="1"/>
</dbReference>
<dbReference type="EMBL" id="UFWZ01000001">
    <property type="protein sequence ID" value="SUY47170.1"/>
    <property type="molecule type" value="Genomic_DNA"/>
</dbReference>
<keyword evidence="14" id="KW-1185">Reference proteome</keyword>
<evidence type="ECO:0000256" key="6">
    <source>
        <dbReference type="ARBA" id="ARBA00022908"/>
    </source>
</evidence>
<keyword evidence="8 10" id="KW-0233">DNA recombination</keyword>
<evidence type="ECO:0000259" key="12">
    <source>
        <dbReference type="PROSITE" id="PS51900"/>
    </source>
</evidence>
<evidence type="ECO:0000256" key="4">
    <source>
        <dbReference type="ARBA" id="ARBA00022618"/>
    </source>
</evidence>
<dbReference type="InterPro" id="IPR004107">
    <property type="entry name" value="Integrase_SAM-like_N"/>
</dbReference>
<dbReference type="GO" id="GO:0051301">
    <property type="term" value="P:cell division"/>
    <property type="evidence" value="ECO:0007669"/>
    <property type="project" value="UniProtKB-KW"/>
</dbReference>
<dbReference type="InterPro" id="IPR011010">
    <property type="entry name" value="DNA_brk_join_enz"/>
</dbReference>
<comment type="similarity">
    <text evidence="10">Belongs to the 'phage' integrase family. XerC subfamily.</text>
</comment>
<dbReference type="GO" id="GO:0003677">
    <property type="term" value="F:DNA binding"/>
    <property type="evidence" value="ECO:0007669"/>
    <property type="project" value="UniProtKB-UniRule"/>
</dbReference>
<dbReference type="HAMAP" id="MF_01808">
    <property type="entry name" value="Recomb_XerC_XerD"/>
    <property type="match status" value="1"/>
</dbReference>
<organism evidence="13 14">
    <name type="scientific">Clostridium putrefaciens</name>
    <dbReference type="NCBI Taxonomy" id="99675"/>
    <lineage>
        <taxon>Bacteria</taxon>
        <taxon>Bacillati</taxon>
        <taxon>Bacillota</taxon>
        <taxon>Clostridia</taxon>
        <taxon>Eubacteriales</taxon>
        <taxon>Clostridiaceae</taxon>
        <taxon>Clostridium</taxon>
    </lineage>
</organism>
<dbReference type="GO" id="GO:0005737">
    <property type="term" value="C:cytoplasm"/>
    <property type="evidence" value="ECO:0007669"/>
    <property type="project" value="UniProtKB-SubCell"/>
</dbReference>
<evidence type="ECO:0000256" key="9">
    <source>
        <dbReference type="ARBA" id="ARBA00023306"/>
    </source>
</evidence>
<dbReference type="InterPro" id="IPR011932">
    <property type="entry name" value="Recomb_XerD"/>
</dbReference>
<feature type="active site" evidence="10">
    <location>
        <position position="263"/>
    </location>
</feature>